<gene>
    <name evidence="2" type="ORF">ASIM_LOCUS17311</name>
</gene>
<protein>
    <submittedName>
        <fullName evidence="4">C-CAP/cofactor C-like domain-containing protein</fullName>
    </submittedName>
</protein>
<dbReference type="PANTHER" id="PTHR31781">
    <property type="entry name" value="UNC80"/>
    <property type="match status" value="1"/>
</dbReference>
<dbReference type="GO" id="GO:0030424">
    <property type="term" value="C:axon"/>
    <property type="evidence" value="ECO:0007669"/>
    <property type="project" value="TreeGrafter"/>
</dbReference>
<dbReference type="AlphaFoldDB" id="A0A0M3KAB3"/>
<dbReference type="OrthoDB" id="5872419at2759"/>
<evidence type="ECO:0000313" key="3">
    <source>
        <dbReference type="Proteomes" id="UP000267096"/>
    </source>
</evidence>
<feature type="compositionally biased region" description="Polar residues" evidence="1">
    <location>
        <begin position="400"/>
        <end position="420"/>
    </location>
</feature>
<sequence>MAENMRRRFSKSKTTTNFDVSPNSGVGKGMDEIDEALRFVEDNSLSEVMIELSDKAPLVHLQEICSGISADLDTLSPGSGCEVICENCNTVVYREGTLVGVCKCKRKSSSSSCRFRIIPIPSPPKDLPASPQTEPSQTLSQPSQVPTIQRDESSSMCSGTTVIRRPTITIDSELAAESVSKKEFDPLEDLSNSCDVAQQVQRRTVFQPITDPHQATYMDVAVIRCLLIKHWSEDGVYWAMKYLLNRLAEIEAYRNSQEGMFRSRANSAPTVPHLKLFPSETDSRINLMDIQFRTPTWDDLQLSQVSKKLENQQQDEPSTTNTLTAATSVLTHPKTKVSISEKEPNCRKRSSFLRRRSSTSEPFGRTLNVLEERRRNSFTTTGSTIRCRDRKHRLDRNRSDPSLSNSSEMLSTRGTRNGSLAASQGISTSQELAKQFFPEALGSSNFIEKNGHISFMVVLKAVNLVVERCSAIRICEMALNVCETLLAMPAIEHQQFFEEMIKTILR</sequence>
<feature type="region of interest" description="Disordered" evidence="1">
    <location>
        <begin position="389"/>
        <end position="420"/>
    </location>
</feature>
<proteinExistence type="predicted"/>
<organism evidence="4">
    <name type="scientific">Anisakis simplex</name>
    <name type="common">Herring worm</name>
    <dbReference type="NCBI Taxonomy" id="6269"/>
    <lineage>
        <taxon>Eukaryota</taxon>
        <taxon>Metazoa</taxon>
        <taxon>Ecdysozoa</taxon>
        <taxon>Nematoda</taxon>
        <taxon>Chromadorea</taxon>
        <taxon>Rhabditida</taxon>
        <taxon>Spirurina</taxon>
        <taxon>Ascaridomorpha</taxon>
        <taxon>Ascaridoidea</taxon>
        <taxon>Anisakidae</taxon>
        <taxon>Anisakis</taxon>
        <taxon>Anisakis simplex complex</taxon>
    </lineage>
</organism>
<feature type="compositionally biased region" description="Basic residues" evidence="1">
    <location>
        <begin position="347"/>
        <end position="357"/>
    </location>
</feature>
<feature type="region of interest" description="Disordered" evidence="1">
    <location>
        <begin position="332"/>
        <end position="359"/>
    </location>
</feature>
<name>A0A0M3KAB3_ANISI</name>
<dbReference type="Proteomes" id="UP000267096">
    <property type="component" value="Unassembled WGS sequence"/>
</dbReference>
<feature type="compositionally biased region" description="Polar residues" evidence="1">
    <location>
        <begin position="130"/>
        <end position="147"/>
    </location>
</feature>
<reference evidence="2 3" key="2">
    <citation type="submission" date="2018-11" db="EMBL/GenBank/DDBJ databases">
        <authorList>
            <consortium name="Pathogen Informatics"/>
        </authorList>
    </citation>
    <scope>NUCLEOTIDE SEQUENCE [LARGE SCALE GENOMIC DNA]</scope>
</reference>
<dbReference type="GO" id="GO:0005261">
    <property type="term" value="F:monoatomic cation channel activity"/>
    <property type="evidence" value="ECO:0007669"/>
    <property type="project" value="TreeGrafter"/>
</dbReference>
<dbReference type="GO" id="GO:0034703">
    <property type="term" value="C:cation channel complex"/>
    <property type="evidence" value="ECO:0007669"/>
    <property type="project" value="TreeGrafter"/>
</dbReference>
<dbReference type="GO" id="GO:0055080">
    <property type="term" value="P:monoatomic cation homeostasis"/>
    <property type="evidence" value="ECO:0007669"/>
    <property type="project" value="TreeGrafter"/>
</dbReference>
<dbReference type="PANTHER" id="PTHR31781:SF1">
    <property type="entry name" value="PROTEIN UNC-80 HOMOLOG"/>
    <property type="match status" value="1"/>
</dbReference>
<evidence type="ECO:0000313" key="2">
    <source>
        <dbReference type="EMBL" id="VDK60079.1"/>
    </source>
</evidence>
<dbReference type="EMBL" id="UYRR01033978">
    <property type="protein sequence ID" value="VDK60079.1"/>
    <property type="molecule type" value="Genomic_DNA"/>
</dbReference>
<evidence type="ECO:0000256" key="1">
    <source>
        <dbReference type="SAM" id="MobiDB-lite"/>
    </source>
</evidence>
<evidence type="ECO:0000313" key="4">
    <source>
        <dbReference type="WBParaSite" id="ASIM_0001790901-mRNA-1"/>
    </source>
</evidence>
<keyword evidence="3" id="KW-1185">Reference proteome</keyword>
<feature type="compositionally biased region" description="Polar residues" evidence="1">
    <location>
        <begin position="12"/>
        <end position="24"/>
    </location>
</feature>
<feature type="region of interest" description="Disordered" evidence="1">
    <location>
        <begin position="117"/>
        <end position="158"/>
    </location>
</feature>
<feature type="region of interest" description="Disordered" evidence="1">
    <location>
        <begin position="1"/>
        <end position="25"/>
    </location>
</feature>
<accession>A0A0M3KAB3</accession>
<reference evidence="4" key="1">
    <citation type="submission" date="2017-02" db="UniProtKB">
        <authorList>
            <consortium name="WormBaseParasite"/>
        </authorList>
    </citation>
    <scope>IDENTIFICATION</scope>
</reference>
<dbReference type="WBParaSite" id="ASIM_0001790901-mRNA-1">
    <property type="protein sequence ID" value="ASIM_0001790901-mRNA-1"/>
    <property type="gene ID" value="ASIM_0001790901"/>
</dbReference>